<gene>
    <name evidence="8" type="ORF">SacmaDRAFT_1219</name>
</gene>
<evidence type="ECO:0000256" key="1">
    <source>
        <dbReference type="ARBA" id="ARBA00004953"/>
    </source>
</evidence>
<dbReference type="PIRSF" id="PIRSF036428">
    <property type="entry name" value="CobL"/>
    <property type="match status" value="1"/>
</dbReference>
<dbReference type="SUPFAM" id="SSF53335">
    <property type="entry name" value="S-adenosyl-L-methionine-dependent methyltransferases"/>
    <property type="match status" value="1"/>
</dbReference>
<dbReference type="PANTHER" id="PTHR43182:SF1">
    <property type="entry name" value="COBALT-PRECORRIN-7 C(5)-METHYLTRANSFERASE"/>
    <property type="match status" value="1"/>
</dbReference>
<dbReference type="Gene3D" id="3.40.50.150">
    <property type="entry name" value="Vaccinia Virus protein VP39"/>
    <property type="match status" value="1"/>
</dbReference>
<keyword evidence="9" id="KW-1185">Reference proteome</keyword>
<dbReference type="STRING" id="882083.SacmaDRAFT_1219"/>
<evidence type="ECO:0000256" key="6">
    <source>
        <dbReference type="SAM" id="MobiDB-lite"/>
    </source>
</evidence>
<dbReference type="eggNOG" id="COG2242">
    <property type="taxonomic scope" value="Bacteria"/>
</dbReference>
<dbReference type="InterPro" id="IPR014776">
    <property type="entry name" value="4pyrrole_Mease_sub2"/>
</dbReference>
<comment type="pathway">
    <text evidence="1">Cofactor biosynthesis; adenosylcobalamin biosynthesis.</text>
</comment>
<dbReference type="NCBIfam" id="TIGR02469">
    <property type="entry name" value="CbiT"/>
    <property type="match status" value="1"/>
</dbReference>
<dbReference type="InterPro" id="IPR035996">
    <property type="entry name" value="4pyrrol_Methylase_sf"/>
</dbReference>
<evidence type="ECO:0000313" key="9">
    <source>
        <dbReference type="Proteomes" id="UP000004926"/>
    </source>
</evidence>
<dbReference type="SUPFAM" id="SSF53790">
    <property type="entry name" value="Tetrapyrrole methylase"/>
    <property type="match status" value="1"/>
</dbReference>
<dbReference type="CDD" id="cd02440">
    <property type="entry name" value="AdoMet_MTases"/>
    <property type="match status" value="1"/>
</dbReference>
<dbReference type="InterPro" id="IPR014008">
    <property type="entry name" value="Cbl_synth_MTase_CbiT"/>
</dbReference>
<evidence type="ECO:0000313" key="8">
    <source>
        <dbReference type="EMBL" id="EHR49502.1"/>
    </source>
</evidence>
<name>H5WXH3_9PSEU</name>
<dbReference type="PANTHER" id="PTHR43182">
    <property type="entry name" value="COBALT-PRECORRIN-6B C(15)-METHYLTRANSFERASE (DECARBOXYLATING)"/>
    <property type="match status" value="1"/>
</dbReference>
<evidence type="ECO:0000256" key="5">
    <source>
        <dbReference type="ARBA" id="ARBA00022691"/>
    </source>
</evidence>
<reference evidence="8 9" key="1">
    <citation type="journal article" date="2012" name="Stand. Genomic Sci.">
        <title>Genome sequence of the ocean sediment bacterium Saccharomonospora marina type strain (XMU15(T)).</title>
        <authorList>
            <person name="Klenk H.P."/>
            <person name="Lu M."/>
            <person name="Lucas S."/>
            <person name="Lapidus A."/>
            <person name="Copeland A."/>
            <person name="Pitluck S."/>
            <person name="Goodwin L.A."/>
            <person name="Han C."/>
            <person name="Tapia R."/>
            <person name="Brambilla E.M."/>
            <person name="Potter G."/>
            <person name="Land M."/>
            <person name="Ivanova N."/>
            <person name="Rohde M."/>
            <person name="Goker M."/>
            <person name="Detter J.C."/>
            <person name="Li W.J."/>
            <person name="Kyrpides N.C."/>
            <person name="Woyke T."/>
        </authorList>
    </citation>
    <scope>NUCLEOTIDE SEQUENCE [LARGE SCALE GENOMIC DNA]</scope>
    <source>
        <strain evidence="8 9">XMU15</strain>
    </source>
</reference>
<dbReference type="GO" id="GO:0008276">
    <property type="term" value="F:protein methyltransferase activity"/>
    <property type="evidence" value="ECO:0007669"/>
    <property type="project" value="InterPro"/>
</dbReference>
<dbReference type="InterPro" id="IPR014777">
    <property type="entry name" value="4pyrrole_Mease_sub1"/>
</dbReference>
<dbReference type="CDD" id="cd11644">
    <property type="entry name" value="Precorrin-6Y-MT"/>
    <property type="match status" value="1"/>
</dbReference>
<dbReference type="InterPro" id="IPR000878">
    <property type="entry name" value="4pyrrol_Mease"/>
</dbReference>
<dbReference type="InterPro" id="IPR012818">
    <property type="entry name" value="CbiE"/>
</dbReference>
<dbReference type="Gene3D" id="3.30.950.10">
    <property type="entry name" value="Methyltransferase, Cobalt-precorrin-4 Transmethylase, Domain 2"/>
    <property type="match status" value="1"/>
</dbReference>
<dbReference type="NCBIfam" id="TIGR02467">
    <property type="entry name" value="CbiE"/>
    <property type="match status" value="1"/>
</dbReference>
<dbReference type="AlphaFoldDB" id="H5WXH3"/>
<dbReference type="InterPro" id="IPR050714">
    <property type="entry name" value="Cobalamin_biosynth_MTase"/>
</dbReference>
<dbReference type="GO" id="GO:0009236">
    <property type="term" value="P:cobalamin biosynthetic process"/>
    <property type="evidence" value="ECO:0007669"/>
    <property type="project" value="UniProtKB-UniPathway"/>
</dbReference>
<proteinExistence type="predicted"/>
<dbReference type="eggNOG" id="COG2241">
    <property type="taxonomic scope" value="Bacteria"/>
</dbReference>
<accession>H5WXH3</accession>
<feature type="domain" description="Tetrapyrrole methylase" evidence="7">
    <location>
        <begin position="51"/>
        <end position="234"/>
    </location>
</feature>
<sequence>MAGPSRIRTGFHDDRGPIIAHHPTKRGGGKSHGSRAGVGERARLRFGVVTIAVVGIGADGWPGLPREGRSEVEACEVLLGGRRQLGLVPDGGYRKVAWPSPLLPSLDGVLAEHAGRRICVLASGDPLLSGIGTTLVRRLGAHRVRIVPGVSSVALARARLCWPAEEVQVISAVGRSPHRVLRVAGDGRRALVLSSDGSTPTTVAALLTEHGFGASRLTVLEELGGPGERRLEGRALDWPHPTCAALNVLAVEFTGPRGLPALPGLPDSVFEHDGQLTKRDVRASVLARLAPLPGELLWDVGAGAGSVAVEWARAHPANTAIAVESRPGRAARIARNAERLGARVDVVTGSAPEALAGLPAPDAVFVGGGVTAPGVLPACWDALGEGGRLVANGVTVQAEQELARAHAEFGGELTRLAIEHAAPLGGFTGWTPARTVTQWSVVKETGQTREVHA</sequence>
<keyword evidence="5" id="KW-0949">S-adenosyl-L-methionine</keyword>
<dbReference type="HOGENOM" id="CLU_031955_0_0_11"/>
<keyword evidence="3 8" id="KW-0489">Methyltransferase</keyword>
<dbReference type="Gene3D" id="3.40.1010.10">
    <property type="entry name" value="Cobalt-precorrin-4 Transmethylase, Domain 1"/>
    <property type="match status" value="1"/>
</dbReference>
<dbReference type="GO" id="GO:0032259">
    <property type="term" value="P:methylation"/>
    <property type="evidence" value="ECO:0007669"/>
    <property type="project" value="UniProtKB-KW"/>
</dbReference>
<evidence type="ECO:0000256" key="3">
    <source>
        <dbReference type="ARBA" id="ARBA00022603"/>
    </source>
</evidence>
<keyword evidence="2" id="KW-0169">Cobalamin biosynthesis</keyword>
<keyword evidence="4 8" id="KW-0808">Transferase</keyword>
<dbReference type="EMBL" id="CM001439">
    <property type="protein sequence ID" value="EHR49502.1"/>
    <property type="molecule type" value="Genomic_DNA"/>
</dbReference>
<organism evidence="8 9">
    <name type="scientific">Saccharomonospora marina XMU15</name>
    <dbReference type="NCBI Taxonomy" id="882083"/>
    <lineage>
        <taxon>Bacteria</taxon>
        <taxon>Bacillati</taxon>
        <taxon>Actinomycetota</taxon>
        <taxon>Actinomycetes</taxon>
        <taxon>Pseudonocardiales</taxon>
        <taxon>Pseudonocardiaceae</taxon>
        <taxon>Saccharomonospora</taxon>
    </lineage>
</organism>
<evidence type="ECO:0000256" key="4">
    <source>
        <dbReference type="ARBA" id="ARBA00022679"/>
    </source>
</evidence>
<evidence type="ECO:0000256" key="2">
    <source>
        <dbReference type="ARBA" id="ARBA00022573"/>
    </source>
</evidence>
<dbReference type="InterPro" id="IPR029063">
    <property type="entry name" value="SAM-dependent_MTases_sf"/>
</dbReference>
<protein>
    <submittedName>
        <fullName evidence="8">Precorrin-6y C5,15-methyltransferase (Decarboxylating) subunit</fullName>
    </submittedName>
</protein>
<feature type="compositionally biased region" description="Basic residues" evidence="6">
    <location>
        <begin position="22"/>
        <end position="33"/>
    </location>
</feature>
<dbReference type="UniPathway" id="UPA00148"/>
<evidence type="ECO:0000259" key="7">
    <source>
        <dbReference type="Pfam" id="PF00590"/>
    </source>
</evidence>
<dbReference type="InterPro" id="IPR006365">
    <property type="entry name" value="Cbl_synth_CobL"/>
</dbReference>
<dbReference type="Pfam" id="PF00590">
    <property type="entry name" value="TP_methylase"/>
    <property type="match status" value="1"/>
</dbReference>
<dbReference type="Proteomes" id="UP000004926">
    <property type="component" value="Chromosome"/>
</dbReference>
<feature type="region of interest" description="Disordered" evidence="6">
    <location>
        <begin position="1"/>
        <end position="36"/>
    </location>
</feature>